<dbReference type="GO" id="GO:0003677">
    <property type="term" value="F:DNA binding"/>
    <property type="evidence" value="ECO:0007669"/>
    <property type="project" value="UniProtKB-KW"/>
</dbReference>
<dbReference type="EC" id="3.1.21.3" evidence="3"/>
<dbReference type="Pfam" id="PF04313">
    <property type="entry name" value="HSDR_N"/>
    <property type="match status" value="1"/>
</dbReference>
<keyword evidence="9" id="KW-0067">ATP-binding</keyword>
<accession>A0A060Q113</accession>
<dbReference type="CDD" id="cd22332">
    <property type="entry name" value="HsdR_N"/>
    <property type="match status" value="1"/>
</dbReference>
<dbReference type="GO" id="GO:0009035">
    <property type="term" value="F:type I site-specific deoxyribonuclease activity"/>
    <property type="evidence" value="ECO:0007669"/>
    <property type="project" value="UniProtKB-EC"/>
</dbReference>
<keyword evidence="6" id="KW-0680">Restriction system</keyword>
<comment type="catalytic activity">
    <reaction evidence="1">
        <text>Endonucleolytic cleavage of DNA to give random double-stranded fragments with terminal 5'-phosphates, ATP is simultaneously hydrolyzed.</text>
        <dbReference type="EC" id="3.1.21.3"/>
    </reaction>
</comment>
<evidence type="ECO:0000256" key="11">
    <source>
        <dbReference type="SAM" id="MobiDB-lite"/>
    </source>
</evidence>
<dbReference type="AlphaFoldDB" id="A0A060Q113"/>
<dbReference type="EMBL" id="AP014523">
    <property type="protein sequence ID" value="BAO98076.1"/>
    <property type="molecule type" value="Genomic_DNA"/>
</dbReference>
<dbReference type="InterPro" id="IPR027417">
    <property type="entry name" value="P-loop_NTPase"/>
</dbReference>
<dbReference type="RefSeq" id="WP_041050984.1">
    <property type="nucleotide sequence ID" value="NZ_AP014523.1"/>
</dbReference>
<evidence type="ECO:0000256" key="8">
    <source>
        <dbReference type="ARBA" id="ARBA00022801"/>
    </source>
</evidence>
<name>A0A060Q113_HELPX</name>
<dbReference type="REBASE" id="87596">
    <property type="entry name" value="HpyNY40ORF1068P"/>
</dbReference>
<evidence type="ECO:0000256" key="2">
    <source>
        <dbReference type="ARBA" id="ARBA00008598"/>
    </source>
</evidence>
<dbReference type="Proteomes" id="UP000031662">
    <property type="component" value="Chromosome"/>
</dbReference>
<dbReference type="SUPFAM" id="SSF52540">
    <property type="entry name" value="P-loop containing nucleoside triphosphate hydrolases"/>
    <property type="match status" value="2"/>
</dbReference>
<proteinExistence type="inferred from homology"/>
<keyword evidence="5" id="KW-0547">Nucleotide-binding</keyword>
<dbReference type="SMART" id="SM00487">
    <property type="entry name" value="DEXDc"/>
    <property type="match status" value="1"/>
</dbReference>
<dbReference type="InterPro" id="IPR014001">
    <property type="entry name" value="Helicase_ATP-bd"/>
</dbReference>
<dbReference type="InterPro" id="IPR007409">
    <property type="entry name" value="Restrct_endonuc_type1_HsdR_N"/>
</dbReference>
<feature type="domain" description="Helicase ATP-binding" evidence="12">
    <location>
        <begin position="284"/>
        <end position="524"/>
    </location>
</feature>
<evidence type="ECO:0000256" key="5">
    <source>
        <dbReference type="ARBA" id="ARBA00022741"/>
    </source>
</evidence>
<evidence type="ECO:0000256" key="10">
    <source>
        <dbReference type="ARBA" id="ARBA00023125"/>
    </source>
</evidence>
<keyword evidence="4" id="KW-0540">Nuclease</keyword>
<evidence type="ECO:0000256" key="1">
    <source>
        <dbReference type="ARBA" id="ARBA00000851"/>
    </source>
</evidence>
<reference evidence="13 14" key="1">
    <citation type="submission" date="2013-11" db="EMBL/GenBank/DDBJ databases">
        <title>Estimation of Helicobacter pylori bacteriophage ecology using H. pylori isolates.</title>
        <authorList>
            <person name="Uchiyama J."/>
            <person name="Takemura-Uchiyama I."/>
            <person name="Ujihara T."/>
            <person name="Matsuzaki S."/>
        </authorList>
    </citation>
    <scope>NUCLEOTIDE SEQUENCE [LARGE SCALE GENOMIC DNA]</scope>
    <source>
        <strain evidence="13 14">NY40</strain>
    </source>
</reference>
<protein>
    <recommendedName>
        <fullName evidence="3">type I site-specific deoxyribonuclease</fullName>
        <ecNumber evidence="3">3.1.21.3</ecNumber>
    </recommendedName>
</protein>
<evidence type="ECO:0000313" key="13">
    <source>
        <dbReference type="EMBL" id="BAO98076.1"/>
    </source>
</evidence>
<dbReference type="PANTHER" id="PTHR30195:SF15">
    <property type="entry name" value="TYPE I RESTRICTION ENZYME HINDI ENDONUCLEASE SUBUNIT"/>
    <property type="match status" value="1"/>
</dbReference>
<dbReference type="HOGENOM" id="CLU_015458_1_0_7"/>
<evidence type="ECO:0000256" key="3">
    <source>
        <dbReference type="ARBA" id="ARBA00012654"/>
    </source>
</evidence>
<dbReference type="InterPro" id="IPR055180">
    <property type="entry name" value="HsdR_RecA-like_helicase_dom_2"/>
</dbReference>
<evidence type="ECO:0000256" key="4">
    <source>
        <dbReference type="ARBA" id="ARBA00022722"/>
    </source>
</evidence>
<dbReference type="InterPro" id="IPR051268">
    <property type="entry name" value="Type-I_R_enzyme_R_subunit"/>
</dbReference>
<gene>
    <name evidence="13" type="ORF">NY40_1069</name>
</gene>
<dbReference type="GO" id="GO:0005524">
    <property type="term" value="F:ATP binding"/>
    <property type="evidence" value="ECO:0007669"/>
    <property type="project" value="UniProtKB-KW"/>
</dbReference>
<keyword evidence="8" id="KW-0378">Hydrolase</keyword>
<dbReference type="Gene3D" id="3.90.1570.50">
    <property type="match status" value="1"/>
</dbReference>
<evidence type="ECO:0000256" key="7">
    <source>
        <dbReference type="ARBA" id="ARBA00022759"/>
    </source>
</evidence>
<comment type="similarity">
    <text evidence="2">Belongs to the HsdR family.</text>
</comment>
<evidence type="ECO:0000256" key="6">
    <source>
        <dbReference type="ARBA" id="ARBA00022747"/>
    </source>
</evidence>
<keyword evidence="10" id="KW-0238">DNA-binding</keyword>
<dbReference type="Gene3D" id="3.40.50.300">
    <property type="entry name" value="P-loop containing nucleotide triphosphate hydrolases"/>
    <property type="match status" value="2"/>
</dbReference>
<dbReference type="InterPro" id="IPR040980">
    <property type="entry name" value="SWI2_SNF2"/>
</dbReference>
<feature type="region of interest" description="Disordered" evidence="11">
    <location>
        <begin position="205"/>
        <end position="224"/>
    </location>
</feature>
<organism evidence="13 14">
    <name type="scientific">Helicobacter pylori NY40</name>
    <dbReference type="NCBI Taxonomy" id="1426844"/>
    <lineage>
        <taxon>Bacteria</taxon>
        <taxon>Pseudomonadati</taxon>
        <taxon>Campylobacterota</taxon>
        <taxon>Epsilonproteobacteria</taxon>
        <taxon>Campylobacterales</taxon>
        <taxon>Helicobacteraceae</taxon>
        <taxon>Helicobacter</taxon>
    </lineage>
</organism>
<evidence type="ECO:0000256" key="9">
    <source>
        <dbReference type="ARBA" id="ARBA00022840"/>
    </source>
</evidence>
<keyword evidence="7" id="KW-0255">Endonuclease</keyword>
<dbReference type="Pfam" id="PF18766">
    <property type="entry name" value="SWI2_SNF2"/>
    <property type="match status" value="1"/>
</dbReference>
<dbReference type="Pfam" id="PF22679">
    <property type="entry name" value="T1R_D3-like"/>
    <property type="match status" value="1"/>
</dbReference>
<dbReference type="GO" id="GO:0009307">
    <property type="term" value="P:DNA restriction-modification system"/>
    <property type="evidence" value="ECO:0007669"/>
    <property type="project" value="UniProtKB-KW"/>
</dbReference>
<evidence type="ECO:0000259" key="12">
    <source>
        <dbReference type="SMART" id="SM00487"/>
    </source>
</evidence>
<sequence>MPYNEITRVQIPALMHLAKLGYDFIPTNSKENKPNLDTDTNILIDRFTQAFNQLNPNPTKNTQETLTEMKKRLNYDDLGKSFYEYLLKSEYQIIDFDNPNNNLYEMMTELPYKSFRPDITLFINGLPLVNIEVKQPFAKKGIKEERDRHIQRYKNPENKVFCNLAQIWLFSDNLPYDENNPDQGVFYSASYSPIFQRFVEANRLDITPPPPENDQDDQSHQNHRSLEEIQKRVLKEFNLKDTDTPKSPKDTPTNSLLTSFCSHKRLCFILKYGISFLQEKSEFKKHIWRYAQMFASLNVLKELQKHYETNPKDPLKGIIWHTQGSGKTALTYHLTKLIRDFFSPLNKKTKFYFIVDRLDLLEQAKNEFSKRGLCVHEAENKEDLSQKLKNASVFEGPQGNDEIIVVNIQKFKAPNEEKAPNEDPSNSAPKEIVSKTELQEATKDNHDLQRVFIIDEAHRSYDPKGCFYANLIECDKTAVKIALTGTPLLEDNAQDKATKKTFGNYLHTYSYAESIKDRHTLKLQLETIEKSYKEKLQEIYRLLQESIIIEGTEVKKETIFNDEKYINAMLSYIIRDLLNFRQLHDNEHLKAMVVCFSSKQARLANWLFNEVQEKVLQENPNLRILKKLQSSLILHDEQEVKEKIYSFKHEDTDIVFVFNMLLTGFDLPNLKRLYIHRELKDHNLLQALARVNRPYNNMSFGYLIDFVGIKENYDKTTDDYLKELNQFNQSDSNIKDNLKDMFADRETLEKDIKNAYDDLFNYPINDIEAMTSAIVSISEMNELLKVSHAINTLKERYNLIRASSDEKILSLKEKMDIEKISKISSMLHKKAKQLHALKNINEPKNPNDLMILEDLIALLDFKIEFKERKELRFKEQEEITNKQKQAKEMLEKIPDKQDKEIQKISKELSKLIQEPLTNHNFDGISHSYSVIISQLKQHKEQTTNLLNKYNNDRAYAITHKRLHNRLMEENISKGIFTILSALKKALDERIFKRQEILNEEDTLKTAIKVELRDAFNKNPSLKDLQKEEKFITQTLFNELTQNHHQGNLNAQ</sequence>
<dbReference type="PANTHER" id="PTHR30195">
    <property type="entry name" value="TYPE I SITE-SPECIFIC DEOXYRIBONUCLEASE PROTEIN SUBUNIT M AND R"/>
    <property type="match status" value="1"/>
</dbReference>
<evidence type="ECO:0000313" key="14">
    <source>
        <dbReference type="Proteomes" id="UP000031662"/>
    </source>
</evidence>